<evidence type="ECO:0000313" key="3">
    <source>
        <dbReference type="Proteomes" id="UP000828924"/>
    </source>
</evidence>
<dbReference type="Gene3D" id="2.110.10.10">
    <property type="entry name" value="Hemopexin-like domain"/>
    <property type="match status" value="1"/>
</dbReference>
<reference evidence="2 3" key="1">
    <citation type="submission" date="2021-03" db="EMBL/GenBank/DDBJ databases">
        <title>Complete genome of Streptomyces formicae strain 1H-GS9 (DSM 100524).</title>
        <authorList>
            <person name="Atanasov K.E."/>
            <person name="Altabella T."/>
            <person name="Ferrer A."/>
        </authorList>
    </citation>
    <scope>NUCLEOTIDE SEQUENCE [LARGE SCALE GENOMIC DNA]</scope>
    <source>
        <strain evidence="2 3">1H-GS9</strain>
    </source>
</reference>
<name>A0ABY3WRA6_9ACTN</name>
<evidence type="ECO:0000313" key="2">
    <source>
        <dbReference type="EMBL" id="UNM13026.1"/>
    </source>
</evidence>
<evidence type="ECO:0000256" key="1">
    <source>
        <dbReference type="SAM" id="MobiDB-lite"/>
    </source>
</evidence>
<feature type="region of interest" description="Disordered" evidence="1">
    <location>
        <begin position="748"/>
        <end position="782"/>
    </location>
</feature>
<dbReference type="SUPFAM" id="SSF50923">
    <property type="entry name" value="Hemopexin-like domain"/>
    <property type="match status" value="1"/>
</dbReference>
<keyword evidence="3" id="KW-1185">Reference proteome</keyword>
<organism evidence="2 3">
    <name type="scientific">Streptomyces formicae</name>
    <dbReference type="NCBI Taxonomy" id="1616117"/>
    <lineage>
        <taxon>Bacteria</taxon>
        <taxon>Bacillati</taxon>
        <taxon>Actinomycetota</taxon>
        <taxon>Actinomycetes</taxon>
        <taxon>Kitasatosporales</taxon>
        <taxon>Streptomycetaceae</taxon>
        <taxon>Streptomyces</taxon>
    </lineage>
</organism>
<dbReference type="EMBL" id="CP071872">
    <property type="protein sequence ID" value="UNM13026.1"/>
    <property type="molecule type" value="Genomic_DNA"/>
</dbReference>
<sequence>MSTPPPPVPQPSDESLARLAEETPAALDTLRFQDVVDNAKRLIPHLYPEWTDHNVSDPGITLVEACAARIDELSYRLGRVTEPVREAFLRLLAPPRRPAVPARALLTFTHEPGPVASVPLVVPAGTQISTGSAGGDSAKEDSVRGEEIIFTLQEEVNLPPVQAFLYGKAPDEANMPPVRGDGGSAIIYSGTLMPDDTYDTGEPGPNASAIILVADPGPGKLLTLHLSLRARSGRPGPLQWQISTKDGWKEPESLGTSSPEPFGGPTQVTLKVPDSRLRYHPSITLGSVESFPMFRPAEEYLALRLTADTSSAGTATWSIAALHPAEAVSAPAPALQVVPFNQQHHTVAESTGQPSQRLRLADFPVAGGGIEVTTQPKTGMLQTWTRITSFATSGPDDSHYVLDAAAGEIVFGPTITTPDGPRLCGRTPAVGAEIRARADTTRGALGNVPAHSLTQFAGQQTGPQPVPDAVVTTAAADYVFVGPLVAGRSHLNSTENSAKNSTENSAGIPTVQPYTSLWPALRQFPRINAGVELGEDSLILFSGSSYLTLPTPDKTQPSSDLTPLPISGLLGTTVSPALQPFAHGIDAALRIDATTVYLFKGPLALAMTIQNGKLTTPGTPQPISSLFRYLPPSFTSDLSAATAVHGKTGTYHLFRGRSTSRYRRRARVCSPVPPHHARRRNCGRASTGSRPASWSPTPPPPWAEAIPRRSRNSCATPLRGSPILSGPSRARTTNALCATPSPAWHVSSAVPRRRGSATCPSSSYRNSPLVHPRQHTASPPARDWWPPRESAWRPFACWAPASR</sequence>
<feature type="region of interest" description="Disordered" evidence="1">
    <location>
        <begin position="671"/>
        <end position="710"/>
    </location>
</feature>
<proteinExistence type="predicted"/>
<dbReference type="RefSeq" id="WP_242331746.1">
    <property type="nucleotide sequence ID" value="NZ_CP071872.1"/>
</dbReference>
<dbReference type="InterPro" id="IPR036375">
    <property type="entry name" value="Hemopexin-like_dom_sf"/>
</dbReference>
<accession>A0ABY3WRA6</accession>
<protein>
    <recommendedName>
        <fullName evidence="4">Baseplate assembly protein</fullName>
    </recommendedName>
</protein>
<dbReference type="Proteomes" id="UP000828924">
    <property type="component" value="Chromosome"/>
</dbReference>
<evidence type="ECO:0008006" key="4">
    <source>
        <dbReference type="Google" id="ProtNLM"/>
    </source>
</evidence>
<feature type="region of interest" description="Disordered" evidence="1">
    <location>
        <begin position="247"/>
        <end position="266"/>
    </location>
</feature>
<gene>
    <name evidence="2" type="ORF">J4032_17300</name>
</gene>